<dbReference type="PANTHER" id="PTHR31672">
    <property type="entry name" value="BNACNNG10540D PROTEIN"/>
    <property type="match status" value="1"/>
</dbReference>
<protein>
    <submittedName>
        <fullName evidence="3">Uncharacterized protein</fullName>
    </submittedName>
</protein>
<dbReference type="Proteomes" id="UP000224567">
    <property type="component" value="Unassembled WGS sequence"/>
</dbReference>
<dbReference type="InterPro" id="IPR036047">
    <property type="entry name" value="F-box-like_dom_sf"/>
</dbReference>
<accession>A0A2G2WQN3</accession>
<evidence type="ECO:0000259" key="1">
    <source>
        <dbReference type="Pfam" id="PF08268"/>
    </source>
</evidence>
<dbReference type="Pfam" id="PF08268">
    <property type="entry name" value="FBA_3"/>
    <property type="match status" value="1"/>
</dbReference>
<dbReference type="SUPFAM" id="SSF81383">
    <property type="entry name" value="F-box domain"/>
    <property type="match status" value="1"/>
</dbReference>
<feature type="domain" description="F-box associated beta-propeller type 3" evidence="1">
    <location>
        <begin position="116"/>
        <end position="303"/>
    </location>
</feature>
<reference evidence="3 4" key="1">
    <citation type="journal article" date="2017" name="Genome Biol.">
        <title>New reference genome sequences of hot pepper reveal the massive evolution of plant disease-resistance genes by retroduplication.</title>
        <authorList>
            <person name="Kim S."/>
            <person name="Park J."/>
            <person name="Yeom S.I."/>
            <person name="Kim Y.M."/>
            <person name="Seo E."/>
            <person name="Kim K.T."/>
            <person name="Kim M.S."/>
            <person name="Lee J.M."/>
            <person name="Cheong K."/>
            <person name="Shin H.S."/>
            <person name="Kim S.B."/>
            <person name="Han K."/>
            <person name="Lee J."/>
            <person name="Park M."/>
            <person name="Lee H.A."/>
            <person name="Lee H.Y."/>
            <person name="Lee Y."/>
            <person name="Oh S."/>
            <person name="Lee J.H."/>
            <person name="Choi E."/>
            <person name="Choi E."/>
            <person name="Lee S.E."/>
            <person name="Jeon J."/>
            <person name="Kim H."/>
            <person name="Choi G."/>
            <person name="Song H."/>
            <person name="Lee J."/>
            <person name="Lee S.C."/>
            <person name="Kwon J.K."/>
            <person name="Lee H.Y."/>
            <person name="Koo N."/>
            <person name="Hong Y."/>
            <person name="Kim R.W."/>
            <person name="Kang W.H."/>
            <person name="Huh J.H."/>
            <person name="Kang B.C."/>
            <person name="Yang T.J."/>
            <person name="Lee Y.H."/>
            <person name="Bennetzen J.L."/>
            <person name="Choi D."/>
        </authorList>
    </citation>
    <scope>NUCLEOTIDE SEQUENCE [LARGE SCALE GENOMIC DNA]</scope>
    <source>
        <strain evidence="4">cv. PBC81</strain>
    </source>
</reference>
<comment type="caution">
    <text evidence="3">The sequence shown here is derived from an EMBL/GenBank/DDBJ whole genome shotgun (WGS) entry which is preliminary data.</text>
</comment>
<dbReference type="OrthoDB" id="7956040at2759"/>
<keyword evidence="4" id="KW-1185">Reference proteome</keyword>
<dbReference type="Gene3D" id="1.20.1280.50">
    <property type="match status" value="1"/>
</dbReference>
<evidence type="ECO:0000313" key="3">
    <source>
        <dbReference type="EMBL" id="PHT47547.1"/>
    </source>
</evidence>
<dbReference type="Pfam" id="PF12937">
    <property type="entry name" value="F-box-like"/>
    <property type="match status" value="1"/>
</dbReference>
<evidence type="ECO:0000313" key="4">
    <source>
        <dbReference type="Proteomes" id="UP000224567"/>
    </source>
</evidence>
<dbReference type="InterPro" id="IPR001810">
    <property type="entry name" value="F-box_dom"/>
</dbReference>
<dbReference type="Gene3D" id="2.120.10.80">
    <property type="entry name" value="Kelch-type beta propeller"/>
    <property type="match status" value="1"/>
</dbReference>
<dbReference type="EMBL" id="MLFT02000005">
    <property type="protein sequence ID" value="PHT47547.1"/>
    <property type="molecule type" value="Genomic_DNA"/>
</dbReference>
<evidence type="ECO:0000259" key="2">
    <source>
        <dbReference type="Pfam" id="PF12937"/>
    </source>
</evidence>
<dbReference type="InterPro" id="IPR017451">
    <property type="entry name" value="F-box-assoc_interact_dom"/>
</dbReference>
<dbReference type="AlphaFoldDB" id="A0A2G2WQN3"/>
<dbReference type="InterPro" id="IPR050796">
    <property type="entry name" value="SCF_F-box_component"/>
</dbReference>
<sequence length="397" mass="44211">MLNQKPIKVLSPSIIVQPQSLALCAIYIILPCSKSLWYLVSKAMWSNLPFDPLANIFSYLSPDSLARAKSACKSWHACANTSALPTRNHGHFIYAHNPADDSWHVLPLDFIPNPVRPIASIGGLILLREATTTSLQLAICNPFTRQFRQLPKLNVTRTNPAVGIIELNSANFEVYVAGGMSEASSIGGGSSYEPSLEVYNSVHDHWKTIRSMPMEFAVRLTVWTPNESVYCNGVLYWITSARAYTVMGFDIVNKNWRELSVPMADRLEFAALVQRNGKLSLVGGTSEAGEACIWELTENNNWRMIERVPEELGARLLGGKGRWGSINTRCVCIAGAMCLYRDLGSGMVVWRECAKKGEWEWHWIEGCGTIKGMKLQNFPIKGLLLHPYLASSSFLNE</sequence>
<dbReference type="STRING" id="33114.A0A2G2WQN3"/>
<dbReference type="InterPro" id="IPR013187">
    <property type="entry name" value="F-box-assoc_dom_typ3"/>
</dbReference>
<name>A0A2G2WQN3_CAPBA</name>
<dbReference type="CDD" id="cd09917">
    <property type="entry name" value="F-box_SF"/>
    <property type="match status" value="1"/>
</dbReference>
<dbReference type="NCBIfam" id="TIGR01640">
    <property type="entry name" value="F_box_assoc_1"/>
    <property type="match status" value="1"/>
</dbReference>
<dbReference type="SUPFAM" id="SSF117281">
    <property type="entry name" value="Kelch motif"/>
    <property type="match status" value="1"/>
</dbReference>
<feature type="domain" description="F-box" evidence="2">
    <location>
        <begin position="45"/>
        <end position="84"/>
    </location>
</feature>
<gene>
    <name evidence="3" type="ORF">CQW23_11755</name>
</gene>
<dbReference type="InterPro" id="IPR015915">
    <property type="entry name" value="Kelch-typ_b-propeller"/>
</dbReference>
<organism evidence="3 4">
    <name type="scientific">Capsicum baccatum</name>
    <name type="common">Peruvian pepper</name>
    <dbReference type="NCBI Taxonomy" id="33114"/>
    <lineage>
        <taxon>Eukaryota</taxon>
        <taxon>Viridiplantae</taxon>
        <taxon>Streptophyta</taxon>
        <taxon>Embryophyta</taxon>
        <taxon>Tracheophyta</taxon>
        <taxon>Spermatophyta</taxon>
        <taxon>Magnoliopsida</taxon>
        <taxon>eudicotyledons</taxon>
        <taxon>Gunneridae</taxon>
        <taxon>Pentapetalae</taxon>
        <taxon>asterids</taxon>
        <taxon>lamiids</taxon>
        <taxon>Solanales</taxon>
        <taxon>Solanaceae</taxon>
        <taxon>Solanoideae</taxon>
        <taxon>Capsiceae</taxon>
        <taxon>Capsicum</taxon>
    </lineage>
</organism>
<reference evidence="4" key="2">
    <citation type="journal article" date="2017" name="J. Anim. Genet.">
        <title>Multiple reference genome sequences of hot pepper reveal the massive evolution of plant disease resistance genes by retroduplication.</title>
        <authorList>
            <person name="Kim S."/>
            <person name="Park J."/>
            <person name="Yeom S.-I."/>
            <person name="Kim Y.-M."/>
            <person name="Seo E."/>
            <person name="Kim K.-T."/>
            <person name="Kim M.-S."/>
            <person name="Lee J.M."/>
            <person name="Cheong K."/>
            <person name="Shin H.-S."/>
            <person name="Kim S.-B."/>
            <person name="Han K."/>
            <person name="Lee J."/>
            <person name="Park M."/>
            <person name="Lee H.-A."/>
            <person name="Lee H.-Y."/>
            <person name="Lee Y."/>
            <person name="Oh S."/>
            <person name="Lee J.H."/>
            <person name="Choi E."/>
            <person name="Choi E."/>
            <person name="Lee S.E."/>
            <person name="Jeon J."/>
            <person name="Kim H."/>
            <person name="Choi G."/>
            <person name="Song H."/>
            <person name="Lee J."/>
            <person name="Lee S.-C."/>
            <person name="Kwon J.-K."/>
            <person name="Lee H.-Y."/>
            <person name="Koo N."/>
            <person name="Hong Y."/>
            <person name="Kim R.W."/>
            <person name="Kang W.-H."/>
            <person name="Huh J.H."/>
            <person name="Kang B.-C."/>
            <person name="Yang T.-J."/>
            <person name="Lee Y.-H."/>
            <person name="Bennetzen J.L."/>
            <person name="Choi D."/>
        </authorList>
    </citation>
    <scope>NUCLEOTIDE SEQUENCE [LARGE SCALE GENOMIC DNA]</scope>
    <source>
        <strain evidence="4">cv. PBC81</strain>
    </source>
</reference>
<proteinExistence type="predicted"/>